<dbReference type="InterPro" id="IPR016039">
    <property type="entry name" value="Thiolase-like"/>
</dbReference>
<dbReference type="RefSeq" id="XP_009041629.1">
    <property type="nucleotide sequence ID" value="XM_009043381.1"/>
</dbReference>
<dbReference type="SMART" id="SM00825">
    <property type="entry name" value="PKS_KS"/>
    <property type="match status" value="1"/>
</dbReference>
<evidence type="ECO:0000259" key="3">
    <source>
        <dbReference type="PROSITE" id="PS52004"/>
    </source>
</evidence>
<dbReference type="EMBL" id="GL833164">
    <property type="protein sequence ID" value="EGB03700.1"/>
    <property type="molecule type" value="Genomic_DNA"/>
</dbReference>
<dbReference type="AlphaFoldDB" id="F0YMF9"/>
<dbReference type="InterPro" id="IPR020841">
    <property type="entry name" value="PKS_Beta-ketoAc_synthase_dom"/>
</dbReference>
<evidence type="ECO:0000313" key="4">
    <source>
        <dbReference type="EMBL" id="EGB03700.1"/>
    </source>
</evidence>
<dbReference type="PANTHER" id="PTHR43775">
    <property type="entry name" value="FATTY ACID SYNTHASE"/>
    <property type="match status" value="1"/>
</dbReference>
<sequence>ESRTVNPVQLQLLELSLASFVSRGSERSLLAYKLAGVYVGIFTILPGGPSSDPSSVRLDSNVSLYDGTANSASIASGRISYVLGLTGPCFPVDSACSASLVAAYLATCEQACVAAGGVLEQDMYAAFSVAGMLSNRGRCHSFDSRADGYCRGEGCCVPLDRWDIDAVDVRVNVRGSSARHNGQSASFTALNGMSQQLLIRASLNDAGAGTERFLEAHGTGTALGDP</sequence>
<feature type="domain" description="Ketosynthase family 3 (KS3)" evidence="3">
    <location>
        <begin position="1"/>
        <end position="226"/>
    </location>
</feature>
<evidence type="ECO:0000256" key="2">
    <source>
        <dbReference type="ARBA" id="ARBA00022553"/>
    </source>
</evidence>
<evidence type="ECO:0000256" key="1">
    <source>
        <dbReference type="ARBA" id="ARBA00022450"/>
    </source>
</evidence>
<dbReference type="GeneID" id="20218422"/>
<evidence type="ECO:0000313" key="5">
    <source>
        <dbReference type="Proteomes" id="UP000002729"/>
    </source>
</evidence>
<proteinExistence type="predicted"/>
<reference evidence="4 5" key="1">
    <citation type="journal article" date="2011" name="Proc. Natl. Acad. Sci. U.S.A.">
        <title>Niche of harmful alga Aureococcus anophagefferens revealed through ecogenomics.</title>
        <authorList>
            <person name="Gobler C.J."/>
            <person name="Berry D.L."/>
            <person name="Dyhrman S.T."/>
            <person name="Wilhelm S.W."/>
            <person name="Salamov A."/>
            <person name="Lobanov A.V."/>
            <person name="Zhang Y."/>
            <person name="Collier J.L."/>
            <person name="Wurch L.L."/>
            <person name="Kustka A.B."/>
            <person name="Dill B.D."/>
            <person name="Shah M."/>
            <person name="VerBerkmoes N.C."/>
            <person name="Kuo A."/>
            <person name="Terry A."/>
            <person name="Pangilinan J."/>
            <person name="Lindquist E.A."/>
            <person name="Lucas S."/>
            <person name="Paulsen I.T."/>
            <person name="Hattenrath-Lehmann T.K."/>
            <person name="Talmage S.C."/>
            <person name="Walker E.A."/>
            <person name="Koch F."/>
            <person name="Burson A.M."/>
            <person name="Marcoval M.A."/>
            <person name="Tang Y.Z."/>
            <person name="Lecleir G.R."/>
            <person name="Coyne K.J."/>
            <person name="Berg G.M."/>
            <person name="Bertrand E.M."/>
            <person name="Saito M.A."/>
            <person name="Gladyshev V.N."/>
            <person name="Grigoriev I.V."/>
        </authorList>
    </citation>
    <scope>NUCLEOTIDE SEQUENCE [LARGE SCALE GENOMIC DNA]</scope>
    <source>
        <strain evidence="5">CCMP 1984</strain>
    </source>
</reference>
<dbReference type="Gene3D" id="3.40.47.10">
    <property type="match status" value="1"/>
</dbReference>
<organism evidence="5">
    <name type="scientific">Aureococcus anophagefferens</name>
    <name type="common">Harmful bloom alga</name>
    <dbReference type="NCBI Taxonomy" id="44056"/>
    <lineage>
        <taxon>Eukaryota</taxon>
        <taxon>Sar</taxon>
        <taxon>Stramenopiles</taxon>
        <taxon>Ochrophyta</taxon>
        <taxon>Pelagophyceae</taxon>
        <taxon>Pelagomonadales</taxon>
        <taxon>Pelagomonadaceae</taxon>
        <taxon>Aureococcus</taxon>
    </lineage>
</organism>
<dbReference type="eggNOG" id="KOG1202">
    <property type="taxonomic scope" value="Eukaryota"/>
</dbReference>
<dbReference type="InterPro" id="IPR014031">
    <property type="entry name" value="Ketoacyl_synth_C"/>
</dbReference>
<dbReference type="InParanoid" id="F0YMF9"/>
<protein>
    <recommendedName>
        <fullName evidence="3">Ketosynthase family 3 (KS3) domain-containing protein</fullName>
    </recommendedName>
</protein>
<feature type="non-terminal residue" evidence="4">
    <location>
        <position position="226"/>
    </location>
</feature>
<gene>
    <name evidence="4" type="ORF">AURANDRAFT_14673</name>
</gene>
<dbReference type="GO" id="GO:0004312">
    <property type="term" value="F:fatty acid synthase activity"/>
    <property type="evidence" value="ECO:0007669"/>
    <property type="project" value="TreeGrafter"/>
</dbReference>
<keyword evidence="5" id="KW-1185">Reference proteome</keyword>
<keyword evidence="1" id="KW-0596">Phosphopantetheine</keyword>
<dbReference type="CDD" id="cd00833">
    <property type="entry name" value="PKS"/>
    <property type="match status" value="1"/>
</dbReference>
<dbReference type="InterPro" id="IPR050091">
    <property type="entry name" value="PKS_NRPS_Biosynth_Enz"/>
</dbReference>
<dbReference type="Pfam" id="PF00109">
    <property type="entry name" value="ketoacyl-synt"/>
    <property type="match status" value="1"/>
</dbReference>
<feature type="non-terminal residue" evidence="4">
    <location>
        <position position="1"/>
    </location>
</feature>
<dbReference type="InterPro" id="IPR014030">
    <property type="entry name" value="Ketoacyl_synth_N"/>
</dbReference>
<dbReference type="Proteomes" id="UP000002729">
    <property type="component" value="Unassembled WGS sequence"/>
</dbReference>
<dbReference type="OrthoDB" id="329835at2759"/>
<dbReference type="Pfam" id="PF02801">
    <property type="entry name" value="Ketoacyl-synt_C"/>
    <property type="match status" value="1"/>
</dbReference>
<accession>F0YMF9</accession>
<dbReference type="KEGG" id="aaf:AURANDRAFT_14673"/>
<keyword evidence="2" id="KW-0597">Phosphoprotein</keyword>
<dbReference type="PANTHER" id="PTHR43775:SF37">
    <property type="entry name" value="SI:DKEY-61P9.11"/>
    <property type="match status" value="1"/>
</dbReference>
<name>F0YMF9_AURAN</name>
<dbReference type="GO" id="GO:0006633">
    <property type="term" value="P:fatty acid biosynthetic process"/>
    <property type="evidence" value="ECO:0007669"/>
    <property type="project" value="TreeGrafter"/>
</dbReference>
<dbReference type="PROSITE" id="PS52004">
    <property type="entry name" value="KS3_2"/>
    <property type="match status" value="1"/>
</dbReference>
<dbReference type="SUPFAM" id="SSF53901">
    <property type="entry name" value="Thiolase-like"/>
    <property type="match status" value="1"/>
</dbReference>